<dbReference type="Proteomes" id="UP001163321">
    <property type="component" value="Chromosome 9"/>
</dbReference>
<evidence type="ECO:0000313" key="2">
    <source>
        <dbReference type="Proteomes" id="UP001163321"/>
    </source>
</evidence>
<sequence>MLRFLCLAVSLLPVALASRFQFTLSSRLEECFMEEVNARAANNKMLFRFGILEPMNYDLVDVAVKTPSQREVLSWKAEQNNFASAKVRESGLYHLCFRKLKGSSSTLRMFYSFDFISAGVRSLTLVPNVAATAMKDAPTELKYTEMALTTVEGQATKLGVMEFSLVGVSRNVLRGNTRVKLLLMVDSITNAEVVDIALALLPKPVTYPVLWETLGSYASGGYLDHVIDNAVTELGSHVAFDITEIFQDKLDRKDEFIGFSIHSDKDNDAIVSGIDHVSRDFYPQIVVEDPGLELMHEVAYFKESVFTLRGDISFIKHRERLSRDGNPTTAQALTFIVMQCCVHLCSFASFCN</sequence>
<name>A0ACC0VHX1_9STRA</name>
<reference evidence="1 2" key="1">
    <citation type="journal article" date="2022" name="bioRxiv">
        <title>The genome of the oomycete Peronosclerospora sorghi, a cosmopolitan pathogen of maize and sorghum, is inflated with dispersed pseudogenes.</title>
        <authorList>
            <person name="Fletcher K."/>
            <person name="Martin F."/>
            <person name="Isakeit T."/>
            <person name="Cavanaugh K."/>
            <person name="Magill C."/>
            <person name="Michelmore R."/>
        </authorList>
    </citation>
    <scope>NUCLEOTIDE SEQUENCE [LARGE SCALE GENOMIC DNA]</scope>
    <source>
        <strain evidence="1">P6</strain>
    </source>
</reference>
<comment type="caution">
    <text evidence="1">The sequence shown here is derived from an EMBL/GenBank/DDBJ whole genome shotgun (WGS) entry which is preliminary data.</text>
</comment>
<accession>A0ACC0VHX1</accession>
<dbReference type="EMBL" id="CM047588">
    <property type="protein sequence ID" value="KAI9906052.1"/>
    <property type="molecule type" value="Genomic_DNA"/>
</dbReference>
<gene>
    <name evidence="1" type="ORF">PsorP6_014410</name>
</gene>
<protein>
    <submittedName>
        <fullName evidence="1">Uncharacterized protein</fullName>
    </submittedName>
</protein>
<keyword evidence="2" id="KW-1185">Reference proteome</keyword>
<evidence type="ECO:0000313" key="1">
    <source>
        <dbReference type="EMBL" id="KAI9906052.1"/>
    </source>
</evidence>
<organism evidence="1 2">
    <name type="scientific">Peronosclerospora sorghi</name>
    <dbReference type="NCBI Taxonomy" id="230839"/>
    <lineage>
        <taxon>Eukaryota</taxon>
        <taxon>Sar</taxon>
        <taxon>Stramenopiles</taxon>
        <taxon>Oomycota</taxon>
        <taxon>Peronosporomycetes</taxon>
        <taxon>Peronosporales</taxon>
        <taxon>Peronosporaceae</taxon>
        <taxon>Peronosclerospora</taxon>
    </lineage>
</organism>
<proteinExistence type="predicted"/>